<keyword evidence="2" id="KW-0963">Cytoplasm</keyword>
<evidence type="ECO:0000313" key="4">
    <source>
        <dbReference type="Proteomes" id="UP000554726"/>
    </source>
</evidence>
<dbReference type="Proteomes" id="UP000554726">
    <property type="component" value="Unassembled WGS sequence"/>
</dbReference>
<keyword evidence="2" id="KW-0204">Cytolysis</keyword>
<dbReference type="EMBL" id="JACHNS010000008">
    <property type="protein sequence ID" value="MBB4594863.1"/>
    <property type="molecule type" value="Genomic_DNA"/>
</dbReference>
<evidence type="ECO:0000313" key="3">
    <source>
        <dbReference type="EMBL" id="MBB4594863.1"/>
    </source>
</evidence>
<comment type="similarity">
    <text evidence="1 2">Belongs to the RTX toxin acyltransferase family.</text>
</comment>
<comment type="caution">
    <text evidence="3">The sequence shown here is derived from an EMBL/GenBank/DDBJ whole genome shotgun (WGS) entry which is preliminary data.</text>
</comment>
<protein>
    <recommendedName>
        <fullName evidence="2">RTX toxin-activating lysine-acyltransferase</fullName>
        <ecNumber evidence="2">2.3.1.-</ecNumber>
    </recommendedName>
</protein>
<dbReference type="InterPro" id="IPR003996">
    <property type="entry name" value="RTX_toxin-activating_protC_bac"/>
</dbReference>
<evidence type="ECO:0000256" key="2">
    <source>
        <dbReference type="RuleBase" id="RU368102"/>
    </source>
</evidence>
<gene>
    <name evidence="3" type="ORF">FHR60_003568</name>
</gene>
<comment type="function">
    <text evidence="2">Involved in fatty acylation of protoxin at internal lysine residues, thereby converting it to the active toxin.</text>
</comment>
<keyword evidence="2 3" id="KW-0012">Acyltransferase</keyword>
<proteinExistence type="inferred from homology"/>
<dbReference type="Pfam" id="PF02794">
    <property type="entry name" value="HlyC"/>
    <property type="match status" value="1"/>
</dbReference>
<accession>A0ABR6JQ87</accession>
<name>A0ABR6JQ87_9XANT</name>
<organism evidence="3 4">
    <name type="scientific">Xanthomonas cannabis</name>
    <dbReference type="NCBI Taxonomy" id="1885674"/>
    <lineage>
        <taxon>Bacteria</taxon>
        <taxon>Pseudomonadati</taxon>
        <taxon>Pseudomonadota</taxon>
        <taxon>Gammaproteobacteria</taxon>
        <taxon>Lysobacterales</taxon>
        <taxon>Lysobacteraceae</taxon>
        <taxon>Xanthomonas</taxon>
    </lineage>
</organism>
<dbReference type="EC" id="2.3.1.-" evidence="2"/>
<dbReference type="GO" id="GO:0016746">
    <property type="term" value="F:acyltransferase activity"/>
    <property type="evidence" value="ECO:0007669"/>
    <property type="project" value="UniProtKB-KW"/>
</dbReference>
<keyword evidence="2" id="KW-0808">Transferase</keyword>
<reference evidence="3 4" key="1">
    <citation type="submission" date="2020-08" db="EMBL/GenBank/DDBJ databases">
        <title>Studying the diversity of plant-associated saprophytic bacteria and their role in host health and plant-pathogen interactions.</title>
        <authorList>
            <person name="Potnis N."/>
        </authorList>
    </citation>
    <scope>NUCLEOTIDE SEQUENCE [LARGE SCALE GENOMIC DNA]</scope>
    <source>
        <strain evidence="3 4">F16</strain>
    </source>
</reference>
<sequence>MQQFLPHCSPSQTLPLQRKPLAQPQLMQPNAVDAQALGLAMQLLFKTDRKRFSIAAAYVWLWPAIRLGQLVTIEDEEGVWTGYALWAYLTPETASHLVLQDPPFLPISDWNEGDQLWILDFVAMPGHHRRLARALRHRLRPHFKQAHRLVRDKTGAMLGTKAYTLRKDG</sequence>
<comment type="subcellular location">
    <subcellularLocation>
        <location evidence="2">Cytoplasm</location>
    </subcellularLocation>
</comment>
<evidence type="ECO:0000256" key="1">
    <source>
        <dbReference type="ARBA" id="ARBA00005686"/>
    </source>
</evidence>
<keyword evidence="4" id="KW-1185">Reference proteome</keyword>